<evidence type="ECO:0000256" key="3">
    <source>
        <dbReference type="ARBA" id="ARBA00022630"/>
    </source>
</evidence>
<keyword evidence="7" id="KW-0520">NAD</keyword>
<dbReference type="PRINTS" id="PR00411">
    <property type="entry name" value="PNDRDTASEI"/>
</dbReference>
<dbReference type="PANTHER" id="PTHR43706">
    <property type="entry name" value="NADH DEHYDROGENASE"/>
    <property type="match status" value="1"/>
</dbReference>
<proteinExistence type="inferred from homology"/>
<keyword evidence="9" id="KW-0812">Transmembrane</keyword>
<organism evidence="12 13">
    <name type="scientific">Thermanaerothrix solaris</name>
    <dbReference type="NCBI Taxonomy" id="3058434"/>
    <lineage>
        <taxon>Bacteria</taxon>
        <taxon>Bacillati</taxon>
        <taxon>Chloroflexota</taxon>
        <taxon>Anaerolineae</taxon>
        <taxon>Anaerolineales</taxon>
        <taxon>Anaerolineaceae</taxon>
        <taxon>Thermanaerothrix</taxon>
    </lineage>
</organism>
<evidence type="ECO:0000256" key="4">
    <source>
        <dbReference type="ARBA" id="ARBA00022827"/>
    </source>
</evidence>
<dbReference type="EMBL" id="JAUHMF010000001">
    <property type="protein sequence ID" value="MDT8897975.1"/>
    <property type="molecule type" value="Genomic_DNA"/>
</dbReference>
<keyword evidence="3" id="KW-0285">Flavoprotein</keyword>
<dbReference type="RefSeq" id="WP_315624625.1">
    <property type="nucleotide sequence ID" value="NZ_JAUHMF010000001.1"/>
</dbReference>
<dbReference type="EC" id="1.6.5.9" evidence="2"/>
<comment type="caution">
    <text evidence="12">The sequence shown here is derived from an EMBL/GenBank/DDBJ whole genome shotgun (WGS) entry which is preliminary data.</text>
</comment>
<comment type="similarity">
    <text evidence="1">Belongs to the NADH dehydrogenase family.</text>
</comment>
<accession>A0ABU3NM96</accession>
<dbReference type="Gene3D" id="3.50.50.100">
    <property type="match status" value="1"/>
</dbReference>
<evidence type="ECO:0000259" key="10">
    <source>
        <dbReference type="Pfam" id="PF07992"/>
    </source>
</evidence>
<evidence type="ECO:0000256" key="9">
    <source>
        <dbReference type="SAM" id="Phobius"/>
    </source>
</evidence>
<evidence type="ECO:0000313" key="12">
    <source>
        <dbReference type="EMBL" id="MDT8897975.1"/>
    </source>
</evidence>
<dbReference type="PRINTS" id="PR00368">
    <property type="entry name" value="FADPNR"/>
</dbReference>
<dbReference type="InterPro" id="IPR036188">
    <property type="entry name" value="FAD/NAD-bd_sf"/>
</dbReference>
<evidence type="ECO:0000256" key="5">
    <source>
        <dbReference type="ARBA" id="ARBA00022946"/>
    </source>
</evidence>
<keyword evidence="9" id="KW-0472">Membrane</keyword>
<dbReference type="InterPro" id="IPR045024">
    <property type="entry name" value="NDH-2"/>
</dbReference>
<dbReference type="InterPro" id="IPR023753">
    <property type="entry name" value="FAD/NAD-binding_dom"/>
</dbReference>
<evidence type="ECO:0000259" key="11">
    <source>
        <dbReference type="Pfam" id="PF22366"/>
    </source>
</evidence>
<evidence type="ECO:0000256" key="2">
    <source>
        <dbReference type="ARBA" id="ARBA00012637"/>
    </source>
</evidence>
<dbReference type="Proteomes" id="UP001254165">
    <property type="component" value="Unassembled WGS sequence"/>
</dbReference>
<comment type="catalytic activity">
    <reaction evidence="8">
        <text>a quinone + NADH + H(+) = a quinol + NAD(+)</text>
        <dbReference type="Rhea" id="RHEA:46160"/>
        <dbReference type="ChEBI" id="CHEBI:15378"/>
        <dbReference type="ChEBI" id="CHEBI:24646"/>
        <dbReference type="ChEBI" id="CHEBI:57540"/>
        <dbReference type="ChEBI" id="CHEBI:57945"/>
        <dbReference type="ChEBI" id="CHEBI:132124"/>
        <dbReference type="EC" id="1.6.5.9"/>
    </reaction>
</comment>
<evidence type="ECO:0000256" key="7">
    <source>
        <dbReference type="ARBA" id="ARBA00023027"/>
    </source>
</evidence>
<protein>
    <recommendedName>
        <fullName evidence="2">NADH:ubiquinone reductase (non-electrogenic)</fullName>
        <ecNumber evidence="2">1.6.5.9</ecNumber>
    </recommendedName>
</protein>
<sequence length="449" mass="49631">MKTPDSSYPHIVIVGAGFGGLRAARALANAPVRVTLIDRRNYHLFQPLLYQVASAGLSPEDIAYPLRSIFRHQHNLNFVMAEVQQIDLENSRVLTTRGGAIPYDYLILAAGSVTNTFGMPNLNRYAFGLKDLDDALAIRSHVLNQFELATQTADPAQRQAMLTFVVVGGGPTGVECAGALAELIRLVLRKDYPDLDLRQARVVLLEATDRLVSNLPPDLGQAAQRALAQKGVEVWLKAQVQDYDGQRVYLNDGRILPAQTLIWAAGVQAAELAQTLPLALGSQKRVHVLPTLQAPGYPHVFIIGDAAYLEDEHGQPLPMMAPVAMQQGEHAAHNILHALRGEPLQPFRYRNLGSMATIGRNQAVATLFGLHLTGFIAWVIWLFVHLMQLVGFRNRLVVFINWAWEYFRFERAARLIYPMPQVHSAPSTTITPPDEKEPAAVIATIYNPN</sequence>
<dbReference type="PANTHER" id="PTHR43706:SF47">
    <property type="entry name" value="EXTERNAL NADH-UBIQUINONE OXIDOREDUCTASE 1, MITOCHONDRIAL-RELATED"/>
    <property type="match status" value="1"/>
</dbReference>
<dbReference type="Pfam" id="PF07992">
    <property type="entry name" value="Pyr_redox_2"/>
    <property type="match status" value="1"/>
</dbReference>
<gene>
    <name evidence="12" type="ORF">QYE77_06810</name>
</gene>
<feature type="domain" description="FAD/NAD(P)-binding" evidence="10">
    <location>
        <begin position="10"/>
        <end position="328"/>
    </location>
</feature>
<evidence type="ECO:0000313" key="13">
    <source>
        <dbReference type="Proteomes" id="UP001254165"/>
    </source>
</evidence>
<keyword evidence="6 12" id="KW-0560">Oxidoreductase</keyword>
<dbReference type="SUPFAM" id="SSF51905">
    <property type="entry name" value="FAD/NAD(P)-binding domain"/>
    <property type="match status" value="1"/>
</dbReference>
<dbReference type="Pfam" id="PF22366">
    <property type="entry name" value="NDH2_C"/>
    <property type="match status" value="1"/>
</dbReference>
<evidence type="ECO:0000256" key="8">
    <source>
        <dbReference type="ARBA" id="ARBA00047599"/>
    </source>
</evidence>
<evidence type="ECO:0000256" key="1">
    <source>
        <dbReference type="ARBA" id="ARBA00005272"/>
    </source>
</evidence>
<feature type="domain" description="External alternative NADH-ubiquinone oxidoreductase-like C-terminal" evidence="11">
    <location>
        <begin position="352"/>
        <end position="406"/>
    </location>
</feature>
<dbReference type="GO" id="GO:0016491">
    <property type="term" value="F:oxidoreductase activity"/>
    <property type="evidence" value="ECO:0007669"/>
    <property type="project" value="UniProtKB-KW"/>
</dbReference>
<dbReference type="InterPro" id="IPR054585">
    <property type="entry name" value="NDH2-like_C"/>
</dbReference>
<keyword evidence="5" id="KW-0809">Transit peptide</keyword>
<keyword evidence="4" id="KW-0274">FAD</keyword>
<reference evidence="12 13" key="1">
    <citation type="submission" date="2023-07" db="EMBL/GenBank/DDBJ databases">
        <title>Novel species of Thermanaerothrix with wide hydrolytic capabilities.</title>
        <authorList>
            <person name="Zayulina K.S."/>
            <person name="Podosokorskaya O.A."/>
            <person name="Elcheninov A.G."/>
        </authorList>
    </citation>
    <scope>NUCLEOTIDE SEQUENCE [LARGE SCALE GENOMIC DNA]</scope>
    <source>
        <strain evidence="12 13">4228-RoL</strain>
    </source>
</reference>
<feature type="transmembrane region" description="Helical" evidence="9">
    <location>
        <begin position="363"/>
        <end position="384"/>
    </location>
</feature>
<evidence type="ECO:0000256" key="6">
    <source>
        <dbReference type="ARBA" id="ARBA00023002"/>
    </source>
</evidence>
<keyword evidence="13" id="KW-1185">Reference proteome</keyword>
<keyword evidence="9" id="KW-1133">Transmembrane helix</keyword>
<name>A0ABU3NM96_9CHLR</name>